<dbReference type="Pfam" id="PF01966">
    <property type="entry name" value="HD"/>
    <property type="match status" value="1"/>
</dbReference>
<evidence type="ECO:0000313" key="2">
    <source>
        <dbReference type="EMBL" id="GIF81826.1"/>
    </source>
</evidence>
<dbReference type="InterPro" id="IPR006674">
    <property type="entry name" value="HD_domain"/>
</dbReference>
<gene>
    <name evidence="2" type="ORF">Cba03nite_31750</name>
</gene>
<dbReference type="CDD" id="cd00077">
    <property type="entry name" value="HDc"/>
    <property type="match status" value="1"/>
</dbReference>
<protein>
    <submittedName>
        <fullName evidence="2">Metal-dependent phosphohydrolase, HD subdomain protein</fullName>
    </submittedName>
</protein>
<dbReference type="NCBIfam" id="TIGR00277">
    <property type="entry name" value="HDIG"/>
    <property type="match status" value="1"/>
</dbReference>
<dbReference type="SUPFAM" id="SSF109604">
    <property type="entry name" value="HD-domain/PDEase-like"/>
    <property type="match status" value="1"/>
</dbReference>
<comment type="caution">
    <text evidence="2">The sequence shown here is derived from an EMBL/GenBank/DDBJ whole genome shotgun (WGS) entry which is preliminary data.</text>
</comment>
<keyword evidence="3" id="KW-1185">Reference proteome</keyword>
<dbReference type="InterPro" id="IPR006675">
    <property type="entry name" value="HDIG_dom"/>
</dbReference>
<dbReference type="Gene3D" id="1.10.3210.10">
    <property type="entry name" value="Hypothetical protein af1432"/>
    <property type="match status" value="1"/>
</dbReference>
<reference evidence="2 3" key="1">
    <citation type="submission" date="2021-01" db="EMBL/GenBank/DDBJ databases">
        <title>Whole genome shotgun sequence of Catellatospora bangladeshensis NBRC 107357.</title>
        <authorList>
            <person name="Komaki H."/>
            <person name="Tamura T."/>
        </authorList>
    </citation>
    <scope>NUCLEOTIDE SEQUENCE [LARGE SCALE GENOMIC DNA]</scope>
    <source>
        <strain evidence="2 3">NBRC 107357</strain>
    </source>
</reference>
<sequence>MIPGAARLNVGSVPPVAVDHLVPARAMSLAESLLAELPRRWSHSAGVARRAAELSGAVAPADRDLLLCAAWLHDIGYAAAARDTGFHPLDGARLLWRLGWPARLCALVAHHSGACFQAEAQGVTGLAEFPDEQSAVTDALAVADQTTGVCGEPASLEERLAEALGRHGALSVYALAHSRRAPYLRAAAHRVHLRLTPAPAR</sequence>
<evidence type="ECO:0000259" key="1">
    <source>
        <dbReference type="Pfam" id="PF01966"/>
    </source>
</evidence>
<dbReference type="InterPro" id="IPR003607">
    <property type="entry name" value="HD/PDEase_dom"/>
</dbReference>
<name>A0A8J3JJI3_9ACTN</name>
<dbReference type="Proteomes" id="UP000601223">
    <property type="component" value="Unassembled WGS sequence"/>
</dbReference>
<accession>A0A8J3JJI3</accession>
<proteinExistence type="predicted"/>
<dbReference type="EMBL" id="BONF01000016">
    <property type="protein sequence ID" value="GIF81826.1"/>
    <property type="molecule type" value="Genomic_DNA"/>
</dbReference>
<evidence type="ECO:0000313" key="3">
    <source>
        <dbReference type="Proteomes" id="UP000601223"/>
    </source>
</evidence>
<dbReference type="AlphaFoldDB" id="A0A8J3JJI3"/>
<feature type="domain" description="HD" evidence="1">
    <location>
        <begin position="40"/>
        <end position="144"/>
    </location>
</feature>
<organism evidence="2 3">
    <name type="scientific">Catellatospora bangladeshensis</name>
    <dbReference type="NCBI Taxonomy" id="310355"/>
    <lineage>
        <taxon>Bacteria</taxon>
        <taxon>Bacillati</taxon>
        <taxon>Actinomycetota</taxon>
        <taxon>Actinomycetes</taxon>
        <taxon>Micromonosporales</taxon>
        <taxon>Micromonosporaceae</taxon>
        <taxon>Catellatospora</taxon>
    </lineage>
</organism>